<feature type="transmembrane region" description="Helical" evidence="7">
    <location>
        <begin position="494"/>
        <end position="513"/>
    </location>
</feature>
<feature type="transmembrane region" description="Helical" evidence="7">
    <location>
        <begin position="390"/>
        <end position="411"/>
    </location>
</feature>
<feature type="transmembrane region" description="Helical" evidence="7">
    <location>
        <begin position="269"/>
        <end position="293"/>
    </location>
</feature>
<feature type="transmembrane region" description="Helical" evidence="7">
    <location>
        <begin position="313"/>
        <end position="335"/>
    </location>
</feature>
<keyword evidence="2" id="KW-0813">Transport</keyword>
<feature type="region of interest" description="Disordered" evidence="6">
    <location>
        <begin position="633"/>
        <end position="654"/>
    </location>
</feature>
<dbReference type="PANTHER" id="PTHR43243">
    <property type="entry name" value="INNER MEMBRANE TRANSPORTER YGJI-RELATED"/>
    <property type="match status" value="1"/>
</dbReference>
<feature type="compositionally biased region" description="Polar residues" evidence="6">
    <location>
        <begin position="433"/>
        <end position="456"/>
    </location>
</feature>
<keyword evidence="10" id="KW-1185">Reference proteome</keyword>
<feature type="transmembrane region" description="Helical" evidence="7">
    <location>
        <begin position="525"/>
        <end position="547"/>
    </location>
</feature>
<dbReference type="Gene3D" id="1.20.1740.10">
    <property type="entry name" value="Amino acid/polyamine transporter I"/>
    <property type="match status" value="2"/>
</dbReference>
<dbReference type="Pfam" id="PF13520">
    <property type="entry name" value="AA_permease_2"/>
    <property type="match status" value="1"/>
</dbReference>
<evidence type="ECO:0000256" key="3">
    <source>
        <dbReference type="ARBA" id="ARBA00022692"/>
    </source>
</evidence>
<feature type="compositionally biased region" description="Basic and acidic residues" evidence="6">
    <location>
        <begin position="636"/>
        <end position="654"/>
    </location>
</feature>
<dbReference type="EMBL" id="CAXITT010000055">
    <property type="protein sequence ID" value="CAL1529784.1"/>
    <property type="molecule type" value="Genomic_DNA"/>
</dbReference>
<feature type="transmembrane region" description="Helical" evidence="7">
    <location>
        <begin position="584"/>
        <end position="602"/>
    </location>
</feature>
<evidence type="ECO:0000259" key="8">
    <source>
        <dbReference type="Pfam" id="PF13906"/>
    </source>
</evidence>
<keyword evidence="3 7" id="KW-0812">Transmembrane</keyword>
<accession>A0AAV2HAL4</accession>
<evidence type="ECO:0000256" key="7">
    <source>
        <dbReference type="SAM" id="Phobius"/>
    </source>
</evidence>
<sequence length="654" mass="71350">MDFIKRGLSKITRVKTIPEDLHETALNRCLNTFDITLLGIGHMIGAGIYVLSGTVVHDKAGPSAVLSFLFAGFAALLSAMCYAEFGARIPKAGSAYSYTYVTIGELWGFLIGWNIILEHMIGAASVARAWSGAMDAIFNNAIRNGTIEAIGRLSHDNEWISEYPDLVATGITLVAFIIIGIGAKASINFNSVFTILNALVLLFIIIAGFCFADTSLWSTSSGHGGFFPFGFGGTMSGAATCFFAYIGFEGIAIASEEARDPEKSIPRATVLALFSVTCLYLLATSSLTLMVPYYDTNTSAAFPFAFAEVGAQWAKYIVGVGTLLGISTSLLGSAFSLPRSVYAMAEDGLLFHIFAYVHPKTQTPIFAVIVFGAISALMALLFEITTLVEFISIGTLFGYTIVAASIIILRYQPVNKCQFKLKPDGQQEVSGVTDSSMVTVSETTPLSKSDPTTPVKQTDKSGMLPKSKSHDDFGRLRQNLREVPILRRFEPGDGVKSAVVLMGLFMVGLWLVVIEGAEYLRVATWWAVVLVVLFSILIVIFYLVIVAHEKNDAFLTFQIPFVPLLPSLSMLINIALMLSLTRLTWLRLVIWITVGLLVYFVYGIHYSRENKKIQGYGPMVEYKGDATIPESSISGMKEEVKELQPARKEEGLYQ</sequence>
<dbReference type="GO" id="GO:0015171">
    <property type="term" value="F:amino acid transmembrane transporter activity"/>
    <property type="evidence" value="ECO:0007669"/>
    <property type="project" value="TreeGrafter"/>
</dbReference>
<feature type="transmembrane region" description="Helical" evidence="7">
    <location>
        <begin position="166"/>
        <end position="183"/>
    </location>
</feature>
<dbReference type="InterPro" id="IPR029485">
    <property type="entry name" value="CAT_C"/>
</dbReference>
<feature type="transmembrane region" description="Helical" evidence="7">
    <location>
        <begin position="195"/>
        <end position="214"/>
    </location>
</feature>
<keyword evidence="4 7" id="KW-1133">Transmembrane helix</keyword>
<feature type="transmembrane region" description="Helical" evidence="7">
    <location>
        <begin position="95"/>
        <end position="116"/>
    </location>
</feature>
<protein>
    <recommendedName>
        <fullName evidence="8">Cationic amino acid transporter C-terminal domain-containing protein</fullName>
    </recommendedName>
</protein>
<evidence type="ECO:0000313" key="9">
    <source>
        <dbReference type="EMBL" id="CAL1529784.1"/>
    </source>
</evidence>
<evidence type="ECO:0000256" key="1">
    <source>
        <dbReference type="ARBA" id="ARBA00004141"/>
    </source>
</evidence>
<feature type="transmembrane region" description="Helical" evidence="7">
    <location>
        <begin position="64"/>
        <end position="83"/>
    </location>
</feature>
<organism evidence="9 10">
    <name type="scientific">Lymnaea stagnalis</name>
    <name type="common">Great pond snail</name>
    <name type="synonym">Helix stagnalis</name>
    <dbReference type="NCBI Taxonomy" id="6523"/>
    <lineage>
        <taxon>Eukaryota</taxon>
        <taxon>Metazoa</taxon>
        <taxon>Spiralia</taxon>
        <taxon>Lophotrochozoa</taxon>
        <taxon>Mollusca</taxon>
        <taxon>Gastropoda</taxon>
        <taxon>Heterobranchia</taxon>
        <taxon>Euthyneura</taxon>
        <taxon>Panpulmonata</taxon>
        <taxon>Hygrophila</taxon>
        <taxon>Lymnaeoidea</taxon>
        <taxon>Lymnaeidae</taxon>
        <taxon>Lymnaea</taxon>
    </lineage>
</organism>
<keyword evidence="5 7" id="KW-0472">Membrane</keyword>
<proteinExistence type="predicted"/>
<feature type="region of interest" description="Disordered" evidence="6">
    <location>
        <begin position="433"/>
        <end position="469"/>
    </location>
</feature>
<evidence type="ECO:0000256" key="5">
    <source>
        <dbReference type="ARBA" id="ARBA00023136"/>
    </source>
</evidence>
<feature type="transmembrane region" description="Helical" evidence="7">
    <location>
        <begin position="226"/>
        <end position="248"/>
    </location>
</feature>
<evidence type="ECO:0000256" key="6">
    <source>
        <dbReference type="SAM" id="MobiDB-lite"/>
    </source>
</evidence>
<reference evidence="9 10" key="1">
    <citation type="submission" date="2024-04" db="EMBL/GenBank/DDBJ databases">
        <authorList>
            <consortium name="Genoscope - CEA"/>
            <person name="William W."/>
        </authorList>
    </citation>
    <scope>NUCLEOTIDE SEQUENCE [LARGE SCALE GENOMIC DNA]</scope>
</reference>
<comment type="caution">
    <text evidence="9">The sequence shown here is derived from an EMBL/GenBank/DDBJ whole genome shotgun (WGS) entry which is preliminary data.</text>
</comment>
<evidence type="ECO:0000256" key="2">
    <source>
        <dbReference type="ARBA" id="ARBA00022448"/>
    </source>
</evidence>
<dbReference type="Pfam" id="PF13906">
    <property type="entry name" value="AA_permease_C"/>
    <property type="match status" value="1"/>
</dbReference>
<feature type="domain" description="Cationic amino acid transporter C-terminal" evidence="8">
    <location>
        <begin position="557"/>
        <end position="607"/>
    </location>
</feature>
<dbReference type="AlphaFoldDB" id="A0AAV2HAL4"/>
<evidence type="ECO:0000256" key="4">
    <source>
        <dbReference type="ARBA" id="ARBA00022989"/>
    </source>
</evidence>
<dbReference type="InterPro" id="IPR002293">
    <property type="entry name" value="AA/rel_permease1"/>
</dbReference>
<dbReference type="PANTHER" id="PTHR43243:SF4">
    <property type="entry name" value="CATIONIC AMINO ACID TRANSPORTER 4"/>
    <property type="match status" value="1"/>
</dbReference>
<name>A0AAV2HAL4_LYMST</name>
<feature type="transmembrane region" description="Helical" evidence="7">
    <location>
        <begin position="365"/>
        <end position="384"/>
    </location>
</feature>
<gene>
    <name evidence="9" type="ORF">GSLYS_00003939001</name>
</gene>
<dbReference type="FunFam" id="1.20.1740.10:FF:000010">
    <property type="entry name" value="probable cationic amino acid transporter"/>
    <property type="match status" value="1"/>
</dbReference>
<feature type="transmembrane region" description="Helical" evidence="7">
    <location>
        <begin position="35"/>
        <end position="52"/>
    </location>
</feature>
<feature type="transmembrane region" description="Helical" evidence="7">
    <location>
        <begin position="559"/>
        <end position="578"/>
    </location>
</feature>
<comment type="subcellular location">
    <subcellularLocation>
        <location evidence="1">Membrane</location>
        <topology evidence="1">Multi-pass membrane protein</topology>
    </subcellularLocation>
</comment>
<dbReference type="GO" id="GO:0005886">
    <property type="term" value="C:plasma membrane"/>
    <property type="evidence" value="ECO:0007669"/>
    <property type="project" value="TreeGrafter"/>
</dbReference>
<evidence type="ECO:0000313" key="10">
    <source>
        <dbReference type="Proteomes" id="UP001497497"/>
    </source>
</evidence>
<dbReference type="Proteomes" id="UP001497497">
    <property type="component" value="Unassembled WGS sequence"/>
</dbReference>